<feature type="domain" description="Histidine kinase" evidence="7">
    <location>
        <begin position="508"/>
        <end position="758"/>
    </location>
</feature>
<feature type="domain" description="PAC" evidence="9">
    <location>
        <begin position="435"/>
        <end position="490"/>
    </location>
</feature>
<feature type="domain" description="PAS" evidence="8">
    <location>
        <begin position="365"/>
        <end position="409"/>
    </location>
</feature>
<keyword evidence="5" id="KW-0418">Kinase</keyword>
<dbReference type="SMART" id="SM00091">
    <property type="entry name" value="PAS"/>
    <property type="match status" value="1"/>
</dbReference>
<sequence length="776" mass="83672">MIRAASPTGPVPADASGSFRRASSAYLPWIGLTLLAVLLAFASALAITHRQHSLDTERANAELVARTLEDLSSRHLDTVKLVLDNIDLRTRQLRSVQLSEIDRDLVTAARTSPLIRSLSIVDDSGRVRASSVAENRNAQIDLGRLQRPRGSGQYRIGPWLPGRDLVPAMVTPASPEAGASSVAKSVVGSAGEQVGLSTLVHGSNSADGEHLNLVAALNTDFLANTYELALQHSAMRVVLVSVQGMVMAVTDNAHVSPGATVRFSPAMQELVSQAEHGTFGGPGLDGTDAISAYRSLRDHPWLLLVEQPMAAVVSQWRDDVGWLLAASLMLALLIAGATALAWRSLRTHEQLEIELASAKAGLEEKERSLRGVIEAAPAPMFVLDALGHYAMVNHAFEDFLGVQREQLLGTGLPLAAHLQQLAYHPLHDNAVWKGRGRSHYLDDLPGADGRLREALVSKVAVLREDGRPNAVIGSITDVTELREAERHTREAMQRAQQASESKNEFIANMSHGLRTPLQSVLGFAELGKWHSGEQPLLREMFDDIHRTGKRMLVMVNDLLDMSKLESTVGNMHRDVTDVVSLTREVLAELQPRASSAKVSLRTFGLLAPTDVANVANVADMADATDAADAPHSGTSRAAVHEHAAWADRMRLHQALRNVLDNALRFAPPGSAVDIGLDRGPDDRLHWTIKDAGPGVPDHEQAYLFEAFFHGLRNRDETGSFGLSLAIASKIMQAHGGSLWSENLPEAGVAFHLHLPGGISDTASPGPATARQHPFTA</sequence>
<dbReference type="SUPFAM" id="SSF55785">
    <property type="entry name" value="PYP-like sensor domain (PAS domain)"/>
    <property type="match status" value="1"/>
</dbReference>
<keyword evidence="6" id="KW-1133">Transmembrane helix</keyword>
<dbReference type="InterPro" id="IPR036890">
    <property type="entry name" value="HATPase_C_sf"/>
</dbReference>
<dbReference type="SUPFAM" id="SSF47384">
    <property type="entry name" value="Homodimeric domain of signal transducing histidine kinase"/>
    <property type="match status" value="1"/>
</dbReference>
<organism evidence="10 11">
    <name type="scientific">Leptothrix discophora</name>
    <dbReference type="NCBI Taxonomy" id="89"/>
    <lineage>
        <taxon>Bacteria</taxon>
        <taxon>Pseudomonadati</taxon>
        <taxon>Pseudomonadota</taxon>
        <taxon>Betaproteobacteria</taxon>
        <taxon>Burkholderiales</taxon>
        <taxon>Sphaerotilaceae</taxon>
        <taxon>Leptothrix</taxon>
    </lineage>
</organism>
<dbReference type="InterPro" id="IPR000700">
    <property type="entry name" value="PAS-assoc_C"/>
</dbReference>
<dbReference type="Pfam" id="PF08448">
    <property type="entry name" value="PAS_4"/>
    <property type="match status" value="1"/>
</dbReference>
<dbReference type="Gene3D" id="1.10.287.130">
    <property type="match status" value="1"/>
</dbReference>
<dbReference type="Gene3D" id="3.30.565.10">
    <property type="entry name" value="Histidine kinase-like ATPase, C-terminal domain"/>
    <property type="match status" value="1"/>
</dbReference>
<protein>
    <recommendedName>
        <fullName evidence="2">histidine kinase</fullName>
        <ecNumber evidence="2">2.7.13.3</ecNumber>
    </recommendedName>
</protein>
<dbReference type="InterPro" id="IPR003661">
    <property type="entry name" value="HisK_dim/P_dom"/>
</dbReference>
<dbReference type="CDD" id="cd00082">
    <property type="entry name" value="HisKA"/>
    <property type="match status" value="1"/>
</dbReference>
<accession>A0ABT9FYB5</accession>
<comment type="caution">
    <text evidence="10">The sequence shown here is derived from an EMBL/GenBank/DDBJ whole genome shotgun (WGS) entry which is preliminary data.</text>
</comment>
<keyword evidence="10" id="KW-0547">Nucleotide-binding</keyword>
<dbReference type="InterPro" id="IPR000014">
    <property type="entry name" value="PAS"/>
</dbReference>
<dbReference type="PROSITE" id="PS50109">
    <property type="entry name" value="HIS_KIN"/>
    <property type="match status" value="1"/>
</dbReference>
<dbReference type="SMART" id="SM00387">
    <property type="entry name" value="HATPase_c"/>
    <property type="match status" value="1"/>
</dbReference>
<dbReference type="EMBL" id="JAUZEE010000001">
    <property type="protein sequence ID" value="MDP4299012.1"/>
    <property type="molecule type" value="Genomic_DNA"/>
</dbReference>
<evidence type="ECO:0000256" key="3">
    <source>
        <dbReference type="ARBA" id="ARBA00022553"/>
    </source>
</evidence>
<evidence type="ECO:0000313" key="11">
    <source>
        <dbReference type="Proteomes" id="UP001235760"/>
    </source>
</evidence>
<dbReference type="Proteomes" id="UP001235760">
    <property type="component" value="Unassembled WGS sequence"/>
</dbReference>
<dbReference type="CDD" id="cd18774">
    <property type="entry name" value="PDC2_HK_sensor"/>
    <property type="match status" value="1"/>
</dbReference>
<dbReference type="InterPro" id="IPR013656">
    <property type="entry name" value="PAS_4"/>
</dbReference>
<evidence type="ECO:0000259" key="8">
    <source>
        <dbReference type="PROSITE" id="PS50112"/>
    </source>
</evidence>
<dbReference type="PANTHER" id="PTHR43047">
    <property type="entry name" value="TWO-COMPONENT HISTIDINE PROTEIN KINASE"/>
    <property type="match status" value="1"/>
</dbReference>
<dbReference type="InterPro" id="IPR003594">
    <property type="entry name" value="HATPase_dom"/>
</dbReference>
<name>A0ABT9FYB5_LEPDI</name>
<dbReference type="InterPro" id="IPR036097">
    <property type="entry name" value="HisK_dim/P_sf"/>
</dbReference>
<gene>
    <name evidence="10" type="ORF">Q8X39_00055</name>
</gene>
<dbReference type="Pfam" id="PF00512">
    <property type="entry name" value="HisKA"/>
    <property type="match status" value="1"/>
</dbReference>
<keyword evidence="6" id="KW-0812">Transmembrane</keyword>
<dbReference type="EC" id="2.7.13.3" evidence="2"/>
<dbReference type="SMART" id="SM00388">
    <property type="entry name" value="HisKA"/>
    <property type="match status" value="1"/>
</dbReference>
<evidence type="ECO:0000313" key="10">
    <source>
        <dbReference type="EMBL" id="MDP4299012.1"/>
    </source>
</evidence>
<dbReference type="InterPro" id="IPR004358">
    <property type="entry name" value="Sig_transdc_His_kin-like_C"/>
</dbReference>
<dbReference type="Gene3D" id="3.30.450.20">
    <property type="entry name" value="PAS domain"/>
    <property type="match status" value="3"/>
</dbReference>
<reference evidence="10 11" key="1">
    <citation type="submission" date="2023-08" db="EMBL/GenBank/DDBJ databases">
        <authorList>
            <person name="Roldan D.M."/>
            <person name="Menes R.J."/>
        </authorList>
    </citation>
    <scope>NUCLEOTIDE SEQUENCE [LARGE SCALE GENOMIC DNA]</scope>
    <source>
        <strain evidence="10 11">CCM 2812</strain>
    </source>
</reference>
<evidence type="ECO:0000259" key="9">
    <source>
        <dbReference type="PROSITE" id="PS50113"/>
    </source>
</evidence>
<keyword evidence="6" id="KW-0472">Membrane</keyword>
<dbReference type="PRINTS" id="PR00344">
    <property type="entry name" value="BCTRLSENSOR"/>
</dbReference>
<dbReference type="InterPro" id="IPR035965">
    <property type="entry name" value="PAS-like_dom_sf"/>
</dbReference>
<evidence type="ECO:0000256" key="4">
    <source>
        <dbReference type="ARBA" id="ARBA00022679"/>
    </source>
</evidence>
<dbReference type="PROSITE" id="PS50112">
    <property type="entry name" value="PAS"/>
    <property type="match status" value="1"/>
</dbReference>
<proteinExistence type="predicted"/>
<keyword evidence="4" id="KW-0808">Transferase</keyword>
<dbReference type="PANTHER" id="PTHR43047:SF72">
    <property type="entry name" value="OSMOSENSING HISTIDINE PROTEIN KINASE SLN1"/>
    <property type="match status" value="1"/>
</dbReference>
<evidence type="ECO:0000256" key="5">
    <source>
        <dbReference type="ARBA" id="ARBA00022777"/>
    </source>
</evidence>
<keyword evidence="10" id="KW-0067">ATP-binding</keyword>
<evidence type="ECO:0000256" key="1">
    <source>
        <dbReference type="ARBA" id="ARBA00000085"/>
    </source>
</evidence>
<feature type="transmembrane region" description="Helical" evidence="6">
    <location>
        <begin position="320"/>
        <end position="342"/>
    </location>
</feature>
<dbReference type="CDD" id="cd00130">
    <property type="entry name" value="PAS"/>
    <property type="match status" value="1"/>
</dbReference>
<dbReference type="NCBIfam" id="TIGR00229">
    <property type="entry name" value="sensory_box"/>
    <property type="match status" value="1"/>
</dbReference>
<keyword evidence="11" id="KW-1185">Reference proteome</keyword>
<comment type="catalytic activity">
    <reaction evidence="1">
        <text>ATP + protein L-histidine = ADP + protein N-phospho-L-histidine.</text>
        <dbReference type="EC" id="2.7.13.3"/>
    </reaction>
</comment>
<evidence type="ECO:0000259" key="7">
    <source>
        <dbReference type="PROSITE" id="PS50109"/>
    </source>
</evidence>
<dbReference type="PROSITE" id="PS50113">
    <property type="entry name" value="PAC"/>
    <property type="match status" value="1"/>
</dbReference>
<dbReference type="Pfam" id="PF02518">
    <property type="entry name" value="HATPase_c"/>
    <property type="match status" value="1"/>
</dbReference>
<keyword evidence="3" id="KW-0597">Phosphoprotein</keyword>
<evidence type="ECO:0000256" key="6">
    <source>
        <dbReference type="SAM" id="Phobius"/>
    </source>
</evidence>
<dbReference type="GO" id="GO:0005524">
    <property type="term" value="F:ATP binding"/>
    <property type="evidence" value="ECO:0007669"/>
    <property type="project" value="UniProtKB-KW"/>
</dbReference>
<evidence type="ECO:0000256" key="2">
    <source>
        <dbReference type="ARBA" id="ARBA00012438"/>
    </source>
</evidence>
<dbReference type="InterPro" id="IPR005467">
    <property type="entry name" value="His_kinase_dom"/>
</dbReference>
<dbReference type="RefSeq" id="WP_305747586.1">
    <property type="nucleotide sequence ID" value="NZ_JAUZEE010000001.1"/>
</dbReference>
<dbReference type="SUPFAM" id="SSF55874">
    <property type="entry name" value="ATPase domain of HSP90 chaperone/DNA topoisomerase II/histidine kinase"/>
    <property type="match status" value="1"/>
</dbReference>
<feature type="transmembrane region" description="Helical" evidence="6">
    <location>
        <begin position="26"/>
        <end position="48"/>
    </location>
</feature>